<dbReference type="RefSeq" id="XP_067802522.1">
    <property type="nucleotide sequence ID" value="XM_067947300.1"/>
</dbReference>
<feature type="signal peptide" evidence="1">
    <location>
        <begin position="1"/>
        <end position="21"/>
    </location>
</feature>
<dbReference type="KEGG" id="bdw:94336570"/>
<protein>
    <recommendedName>
        <fullName evidence="4">Domain of unknown function WSN domain-containing protein</fullName>
    </recommendedName>
</protein>
<sequence>MNLKLFTVLLFLGINVHDVISSPQMDKRCNELLQSAISLLFKIHDPKLMVDVNTILKNYSVIEISKEEAKRKESKDEASKKRDAFVLSELENFKSRLFSRLENREHGLNYIFVTIDEWIKQRSDLNESQEFHIIQIFKNEEGRLGILDAHQILSDGFYNMRHVTDIKLYGPFMDEFKKYVDSNVTKSEKYLKQLEGLGVIKNHPKILASAKTLIQKYFSYLEHFNKVFEEYRETKMGELPIRMEEYLFTANLTTTKDFSTTQTIIAAFDKDVIKSKSDDIILFIEKYKKDVDAYHEDNWSLLKKFQLQMEEEKWDNYVSSSPKMINEFKGIPGIKYDSLSIALGHIYTSIRHLNSVESMELFEKPLKESIENIQNTIVIIENSLNALKNMKIFKSHPDLLQGLQYLIRNYLFFLSDYNTEFIMKHGKLLENIQAHKKNSTGVNLTMPSSIQCHIL</sequence>
<evidence type="ECO:0008006" key="4">
    <source>
        <dbReference type="Google" id="ProtNLM"/>
    </source>
</evidence>
<accession>A0AAD9PJ65</accession>
<evidence type="ECO:0000256" key="1">
    <source>
        <dbReference type="SAM" id="SignalP"/>
    </source>
</evidence>
<name>A0AAD9PJ65_9APIC</name>
<dbReference type="AlphaFoldDB" id="A0AAD9PJ65"/>
<keyword evidence="1" id="KW-0732">Signal</keyword>
<dbReference type="EMBL" id="JALLKP010000003">
    <property type="protein sequence ID" value="KAK2195679.1"/>
    <property type="molecule type" value="Genomic_DNA"/>
</dbReference>
<dbReference type="GeneID" id="94336570"/>
<keyword evidence="3" id="KW-1185">Reference proteome</keyword>
<dbReference type="Proteomes" id="UP001214638">
    <property type="component" value="Unassembled WGS sequence"/>
</dbReference>
<organism evidence="2 3">
    <name type="scientific">Babesia duncani</name>
    <dbReference type="NCBI Taxonomy" id="323732"/>
    <lineage>
        <taxon>Eukaryota</taxon>
        <taxon>Sar</taxon>
        <taxon>Alveolata</taxon>
        <taxon>Apicomplexa</taxon>
        <taxon>Aconoidasida</taxon>
        <taxon>Piroplasmida</taxon>
        <taxon>Babesiidae</taxon>
        <taxon>Babesia</taxon>
    </lineage>
</organism>
<evidence type="ECO:0000313" key="3">
    <source>
        <dbReference type="Proteomes" id="UP001214638"/>
    </source>
</evidence>
<gene>
    <name evidence="2" type="ORF">BdWA1_002272</name>
</gene>
<reference evidence="2" key="1">
    <citation type="journal article" date="2023" name="Nat. Microbiol.">
        <title>Babesia duncani multi-omics identifies virulence factors and drug targets.</title>
        <authorList>
            <person name="Singh P."/>
            <person name="Lonardi S."/>
            <person name="Liang Q."/>
            <person name="Vydyam P."/>
            <person name="Khabirova E."/>
            <person name="Fang T."/>
            <person name="Gihaz S."/>
            <person name="Thekkiniath J."/>
            <person name="Munshi M."/>
            <person name="Abel S."/>
            <person name="Ciampossin L."/>
            <person name="Batugedara G."/>
            <person name="Gupta M."/>
            <person name="Lu X.M."/>
            <person name="Lenz T."/>
            <person name="Chakravarty S."/>
            <person name="Cornillot E."/>
            <person name="Hu Y."/>
            <person name="Ma W."/>
            <person name="Gonzalez L.M."/>
            <person name="Sanchez S."/>
            <person name="Estrada K."/>
            <person name="Sanchez-Flores A."/>
            <person name="Montero E."/>
            <person name="Harb O.S."/>
            <person name="Le Roch K.G."/>
            <person name="Mamoun C.B."/>
        </authorList>
    </citation>
    <scope>NUCLEOTIDE SEQUENCE</scope>
    <source>
        <strain evidence="2">WA1</strain>
    </source>
</reference>
<comment type="caution">
    <text evidence="2">The sequence shown here is derived from an EMBL/GenBank/DDBJ whole genome shotgun (WGS) entry which is preliminary data.</text>
</comment>
<proteinExistence type="predicted"/>
<evidence type="ECO:0000313" key="2">
    <source>
        <dbReference type="EMBL" id="KAK2195679.1"/>
    </source>
</evidence>
<feature type="chain" id="PRO_5042134593" description="Domain of unknown function WSN domain-containing protein" evidence="1">
    <location>
        <begin position="22"/>
        <end position="455"/>
    </location>
</feature>